<reference evidence="9 10" key="1">
    <citation type="submission" date="2019-12" db="EMBL/GenBank/DDBJ databases">
        <title>Maritimibacter sp. nov. sp. isolated from sea sand.</title>
        <authorList>
            <person name="Kim J."/>
            <person name="Jeong S.E."/>
            <person name="Jung H.S."/>
            <person name="Jeon C.O."/>
        </authorList>
    </citation>
    <scope>NUCLEOTIDE SEQUENCE [LARGE SCALE GENOMIC DNA]</scope>
    <source>
        <strain evidence="9 10">DP07</strain>
    </source>
</reference>
<dbReference type="Pfam" id="PF00892">
    <property type="entry name" value="EamA"/>
    <property type="match status" value="2"/>
</dbReference>
<protein>
    <submittedName>
        <fullName evidence="9">EamA family transporter</fullName>
    </submittedName>
</protein>
<dbReference type="PANTHER" id="PTHR22911">
    <property type="entry name" value="ACYL-MALONYL CONDENSING ENZYME-RELATED"/>
    <property type="match status" value="1"/>
</dbReference>
<evidence type="ECO:0000256" key="4">
    <source>
        <dbReference type="ARBA" id="ARBA00022989"/>
    </source>
</evidence>
<feature type="transmembrane region" description="Helical" evidence="6">
    <location>
        <begin position="177"/>
        <end position="196"/>
    </location>
</feature>
<dbReference type="InterPro" id="IPR037185">
    <property type="entry name" value="EmrE-like"/>
</dbReference>
<feature type="transmembrane region" description="Helical" evidence="6">
    <location>
        <begin position="147"/>
        <end position="165"/>
    </location>
</feature>
<evidence type="ECO:0000256" key="1">
    <source>
        <dbReference type="ARBA" id="ARBA00004141"/>
    </source>
</evidence>
<evidence type="ECO:0000259" key="8">
    <source>
        <dbReference type="Pfam" id="PF00892"/>
    </source>
</evidence>
<evidence type="ECO:0000256" key="7">
    <source>
        <dbReference type="SAM" id="SignalP"/>
    </source>
</evidence>
<keyword evidence="4 6" id="KW-1133">Transmembrane helix</keyword>
<dbReference type="RefSeq" id="WP_161353681.1">
    <property type="nucleotide sequence ID" value="NZ_WTUX01000022.1"/>
</dbReference>
<name>A0A845M6P5_9RHOB</name>
<keyword evidence="3 6" id="KW-0812">Transmembrane</keyword>
<evidence type="ECO:0000256" key="3">
    <source>
        <dbReference type="ARBA" id="ARBA00022692"/>
    </source>
</evidence>
<comment type="caution">
    <text evidence="9">The sequence shown here is derived from an EMBL/GenBank/DDBJ whole genome shotgun (WGS) entry which is preliminary data.</text>
</comment>
<feature type="signal peptide" evidence="7">
    <location>
        <begin position="1"/>
        <end position="19"/>
    </location>
</feature>
<dbReference type="SUPFAM" id="SSF103481">
    <property type="entry name" value="Multidrug resistance efflux transporter EmrE"/>
    <property type="match status" value="2"/>
</dbReference>
<feature type="transmembrane region" description="Helical" evidence="6">
    <location>
        <begin position="235"/>
        <end position="257"/>
    </location>
</feature>
<feature type="chain" id="PRO_5033029551" evidence="7">
    <location>
        <begin position="20"/>
        <end position="291"/>
    </location>
</feature>
<sequence length="291" mass="30760">MSPNLRGSLFMVLSMCAFAAEDAFLKYAFQDIPRGMAFTLFGLVAMSICALMSLRAGEAVFPASFLSRGLLVRSGIELIGRLFYTLSLAFVSLSLTSVILQATPLVVTLGAALLFGEKVGPRRWIAMLIGFAGVLLILRPAPGVFEPLVILPVIGMLGFAGRDLATRASPPSVSGRQLGTLGFLVVTTAGLVIWAFDPRLPTAWPPLSFGAVACAAIVGTIAYNSLTVAMRSGEISVVAPFRYSRLLVALVIAYMVFGERPDTLTLVGGALIVATGLFTLLRSGNPTREAV</sequence>
<feature type="transmembrane region" description="Helical" evidence="6">
    <location>
        <begin position="263"/>
        <end position="281"/>
    </location>
</feature>
<proteinExistence type="inferred from homology"/>
<evidence type="ECO:0000256" key="6">
    <source>
        <dbReference type="SAM" id="Phobius"/>
    </source>
</evidence>
<feature type="transmembrane region" description="Helical" evidence="6">
    <location>
        <begin position="202"/>
        <end position="223"/>
    </location>
</feature>
<comment type="similarity">
    <text evidence="2">Belongs to the drug/metabolite transporter (DMT) superfamily. 10 TMS drug/metabolite exporter (DME) (TC 2.A.7.3) family.</text>
</comment>
<dbReference type="AlphaFoldDB" id="A0A845M6P5"/>
<dbReference type="PANTHER" id="PTHR22911:SF6">
    <property type="entry name" value="SOLUTE CARRIER FAMILY 35 MEMBER G1"/>
    <property type="match status" value="1"/>
</dbReference>
<evidence type="ECO:0000256" key="2">
    <source>
        <dbReference type="ARBA" id="ARBA00009853"/>
    </source>
</evidence>
<feature type="transmembrane region" description="Helical" evidence="6">
    <location>
        <begin position="75"/>
        <end position="93"/>
    </location>
</feature>
<feature type="domain" description="EamA" evidence="8">
    <location>
        <begin position="6"/>
        <end position="138"/>
    </location>
</feature>
<accession>A0A845M6P5</accession>
<gene>
    <name evidence="9" type="ORF">GQE99_19785</name>
</gene>
<feature type="domain" description="EamA" evidence="8">
    <location>
        <begin position="154"/>
        <end position="277"/>
    </location>
</feature>
<evidence type="ECO:0000313" key="9">
    <source>
        <dbReference type="EMBL" id="MZR15266.1"/>
    </source>
</evidence>
<feature type="transmembrane region" description="Helical" evidence="6">
    <location>
        <begin position="123"/>
        <end position="141"/>
    </location>
</feature>
<feature type="transmembrane region" description="Helical" evidence="6">
    <location>
        <begin position="99"/>
        <end position="116"/>
    </location>
</feature>
<dbReference type="EMBL" id="WTUX01000022">
    <property type="protein sequence ID" value="MZR15266.1"/>
    <property type="molecule type" value="Genomic_DNA"/>
</dbReference>
<keyword evidence="7" id="KW-0732">Signal</keyword>
<dbReference type="Proteomes" id="UP000467322">
    <property type="component" value="Unassembled WGS sequence"/>
</dbReference>
<keyword evidence="5 6" id="KW-0472">Membrane</keyword>
<dbReference type="GO" id="GO:0016020">
    <property type="term" value="C:membrane"/>
    <property type="evidence" value="ECO:0007669"/>
    <property type="project" value="UniProtKB-SubCell"/>
</dbReference>
<organism evidence="9 10">
    <name type="scientific">Maritimibacter harenae</name>
    <dbReference type="NCBI Taxonomy" id="2606218"/>
    <lineage>
        <taxon>Bacteria</taxon>
        <taxon>Pseudomonadati</taxon>
        <taxon>Pseudomonadota</taxon>
        <taxon>Alphaproteobacteria</taxon>
        <taxon>Rhodobacterales</taxon>
        <taxon>Roseobacteraceae</taxon>
        <taxon>Maritimibacter</taxon>
    </lineage>
</organism>
<feature type="transmembrane region" description="Helical" evidence="6">
    <location>
        <begin position="35"/>
        <end position="54"/>
    </location>
</feature>
<evidence type="ECO:0000256" key="5">
    <source>
        <dbReference type="ARBA" id="ARBA00023136"/>
    </source>
</evidence>
<comment type="subcellular location">
    <subcellularLocation>
        <location evidence="1">Membrane</location>
        <topology evidence="1">Multi-pass membrane protein</topology>
    </subcellularLocation>
</comment>
<dbReference type="InterPro" id="IPR000620">
    <property type="entry name" value="EamA_dom"/>
</dbReference>
<keyword evidence="10" id="KW-1185">Reference proteome</keyword>
<evidence type="ECO:0000313" key="10">
    <source>
        <dbReference type="Proteomes" id="UP000467322"/>
    </source>
</evidence>